<proteinExistence type="predicted"/>
<feature type="region of interest" description="Disordered" evidence="1">
    <location>
        <begin position="1"/>
        <end position="81"/>
    </location>
</feature>
<evidence type="ECO:0000313" key="3">
    <source>
        <dbReference type="Proteomes" id="UP000050761"/>
    </source>
</evidence>
<feature type="compositionally biased region" description="Basic and acidic residues" evidence="1">
    <location>
        <begin position="1"/>
        <end position="61"/>
    </location>
</feature>
<reference evidence="4" key="2">
    <citation type="submission" date="2019-09" db="UniProtKB">
        <authorList>
            <consortium name="WormBaseParasite"/>
        </authorList>
    </citation>
    <scope>IDENTIFICATION</scope>
</reference>
<keyword evidence="3" id="KW-1185">Reference proteome</keyword>
<sequence length="81" mass="9540">MWKGDKRSERKQEGVREQDDKVMAECSRQGRSECRGRGEHSQEYPRFVTRHDEHVRPDGCPRRRGTPRVGPSKHSLIINRL</sequence>
<evidence type="ECO:0000256" key="1">
    <source>
        <dbReference type="SAM" id="MobiDB-lite"/>
    </source>
</evidence>
<accession>A0A183GEF9</accession>
<protein>
    <submittedName>
        <fullName evidence="2 4">Uncharacterized protein</fullName>
    </submittedName>
</protein>
<dbReference type="WBParaSite" id="HPBE_0002071301-mRNA-1">
    <property type="protein sequence ID" value="HPBE_0002071301-mRNA-1"/>
    <property type="gene ID" value="HPBE_0002071301"/>
</dbReference>
<dbReference type="EMBL" id="UZAH01032386">
    <property type="protein sequence ID" value="VDP21471.1"/>
    <property type="molecule type" value="Genomic_DNA"/>
</dbReference>
<evidence type="ECO:0000313" key="4">
    <source>
        <dbReference type="WBParaSite" id="HPBE_0002071301-mRNA-1"/>
    </source>
</evidence>
<dbReference type="Proteomes" id="UP000050761">
    <property type="component" value="Unassembled WGS sequence"/>
</dbReference>
<organism evidence="3 4">
    <name type="scientific">Heligmosomoides polygyrus</name>
    <name type="common">Parasitic roundworm</name>
    <dbReference type="NCBI Taxonomy" id="6339"/>
    <lineage>
        <taxon>Eukaryota</taxon>
        <taxon>Metazoa</taxon>
        <taxon>Ecdysozoa</taxon>
        <taxon>Nematoda</taxon>
        <taxon>Chromadorea</taxon>
        <taxon>Rhabditida</taxon>
        <taxon>Rhabditina</taxon>
        <taxon>Rhabditomorpha</taxon>
        <taxon>Strongyloidea</taxon>
        <taxon>Heligmosomidae</taxon>
        <taxon>Heligmosomoides</taxon>
    </lineage>
</organism>
<accession>A0A3P8BHG8</accession>
<gene>
    <name evidence="2" type="ORF">HPBE_LOCUS20712</name>
</gene>
<evidence type="ECO:0000313" key="2">
    <source>
        <dbReference type="EMBL" id="VDP21471.1"/>
    </source>
</evidence>
<name>A0A183GEF9_HELPZ</name>
<dbReference type="AlphaFoldDB" id="A0A183GEF9"/>
<reference evidence="2 3" key="1">
    <citation type="submission" date="2018-11" db="EMBL/GenBank/DDBJ databases">
        <authorList>
            <consortium name="Pathogen Informatics"/>
        </authorList>
    </citation>
    <scope>NUCLEOTIDE SEQUENCE [LARGE SCALE GENOMIC DNA]</scope>
</reference>